<keyword evidence="1" id="KW-0812">Transmembrane</keyword>
<organism evidence="2">
    <name type="scientific">candidate division CPR3 bacterium</name>
    <dbReference type="NCBI Taxonomy" id="2268181"/>
    <lineage>
        <taxon>Bacteria</taxon>
        <taxon>Bacteria division CPR3</taxon>
    </lineage>
</organism>
<dbReference type="CDD" id="cd02440">
    <property type="entry name" value="AdoMet_MTases"/>
    <property type="match status" value="1"/>
</dbReference>
<dbReference type="GO" id="GO:0032259">
    <property type="term" value="P:methylation"/>
    <property type="evidence" value="ECO:0007669"/>
    <property type="project" value="UniProtKB-KW"/>
</dbReference>
<dbReference type="GO" id="GO:0008168">
    <property type="term" value="F:methyltransferase activity"/>
    <property type="evidence" value="ECO:0007669"/>
    <property type="project" value="UniProtKB-KW"/>
</dbReference>
<accession>A0A7C4R5B1</accession>
<dbReference type="SUPFAM" id="SSF53335">
    <property type="entry name" value="S-adenosyl-L-methionine-dependent methyltransferases"/>
    <property type="match status" value="1"/>
</dbReference>
<keyword evidence="1" id="KW-0472">Membrane</keyword>
<dbReference type="EMBL" id="DSYQ01000011">
    <property type="protein sequence ID" value="HGT71139.1"/>
    <property type="molecule type" value="Genomic_DNA"/>
</dbReference>
<keyword evidence="2" id="KW-0489">Methyltransferase</keyword>
<dbReference type="Gene3D" id="3.40.50.150">
    <property type="entry name" value="Vaccinia Virus protein VP39"/>
    <property type="match status" value="1"/>
</dbReference>
<evidence type="ECO:0000256" key="1">
    <source>
        <dbReference type="SAM" id="Phobius"/>
    </source>
</evidence>
<gene>
    <name evidence="2" type="ORF">ENT43_02675</name>
</gene>
<sequence length="292" mass="35162">MLVSCDICLSTKTYKLLTVNNKFNLYRCRFCRTVFVFPKPSRFDVSQYNKNRYSYSEEQSRAYLAKEQILRDRAKKCIDTILKYKENGYLLDIGCSYGFYLHEFKKKGFNVKGIDPAIKAIRYARKKLHLDVIHSDFYNYDFRGNRYDIVILIDVIEHFLNPQEAIIKIKKILKKDGVLVIQTPNYESLMSILTYNKWFWLLIPEHLHLFNPYSISYFLNINGFKLLKIKTWDDFDEFIKNILFVLKLKNKGKTKYLYFFLYYLLYIFYPFSLVWSIILLGSEIELYARREK</sequence>
<dbReference type="PANTHER" id="PTHR43861:SF6">
    <property type="entry name" value="METHYLTRANSFERASE TYPE 11"/>
    <property type="match status" value="1"/>
</dbReference>
<keyword evidence="2" id="KW-0808">Transferase</keyword>
<dbReference type="PANTHER" id="PTHR43861">
    <property type="entry name" value="TRANS-ACONITATE 2-METHYLTRANSFERASE-RELATED"/>
    <property type="match status" value="1"/>
</dbReference>
<comment type="caution">
    <text evidence="2">The sequence shown here is derived from an EMBL/GenBank/DDBJ whole genome shotgun (WGS) entry which is preliminary data.</text>
</comment>
<dbReference type="AlphaFoldDB" id="A0A7C4R5B1"/>
<dbReference type="InterPro" id="IPR029063">
    <property type="entry name" value="SAM-dependent_MTases_sf"/>
</dbReference>
<proteinExistence type="predicted"/>
<dbReference type="Pfam" id="PF13489">
    <property type="entry name" value="Methyltransf_23"/>
    <property type="match status" value="1"/>
</dbReference>
<name>A0A7C4R5B1_UNCC3</name>
<protein>
    <submittedName>
        <fullName evidence="2">Class I SAM-dependent methyltransferase</fullName>
    </submittedName>
</protein>
<reference evidence="2" key="1">
    <citation type="journal article" date="2020" name="mSystems">
        <title>Genome- and Community-Level Interaction Insights into Carbon Utilization and Element Cycling Functions of Hydrothermarchaeota in Hydrothermal Sediment.</title>
        <authorList>
            <person name="Zhou Z."/>
            <person name="Liu Y."/>
            <person name="Xu W."/>
            <person name="Pan J."/>
            <person name="Luo Z.H."/>
            <person name="Li M."/>
        </authorList>
    </citation>
    <scope>NUCLEOTIDE SEQUENCE [LARGE SCALE GENOMIC DNA]</scope>
    <source>
        <strain evidence="2">SpSt-579</strain>
    </source>
</reference>
<feature type="transmembrane region" description="Helical" evidence="1">
    <location>
        <begin position="256"/>
        <end position="280"/>
    </location>
</feature>
<keyword evidence="1" id="KW-1133">Transmembrane helix</keyword>
<evidence type="ECO:0000313" key="2">
    <source>
        <dbReference type="EMBL" id="HGT71139.1"/>
    </source>
</evidence>